<dbReference type="InterPro" id="IPR015422">
    <property type="entry name" value="PyrdxlP-dep_Trfase_small"/>
</dbReference>
<dbReference type="InterPro" id="IPR020578">
    <property type="entry name" value="Aminotrans_V_PyrdxlP_BS"/>
</dbReference>
<comment type="catalytic activity">
    <reaction evidence="9">
        <text>(sulfur carrier)-H + L-cysteine = (sulfur carrier)-SH + L-alanine</text>
        <dbReference type="Rhea" id="RHEA:43892"/>
        <dbReference type="Rhea" id="RHEA-COMP:14737"/>
        <dbReference type="Rhea" id="RHEA-COMP:14739"/>
        <dbReference type="ChEBI" id="CHEBI:29917"/>
        <dbReference type="ChEBI" id="CHEBI:35235"/>
        <dbReference type="ChEBI" id="CHEBI:57972"/>
        <dbReference type="ChEBI" id="CHEBI:64428"/>
        <dbReference type="EC" id="2.8.1.7"/>
    </reaction>
</comment>
<name>A0ABW9KHV9_9BACT</name>
<evidence type="ECO:0000256" key="1">
    <source>
        <dbReference type="ARBA" id="ARBA00001933"/>
    </source>
</evidence>
<evidence type="ECO:0000256" key="3">
    <source>
        <dbReference type="ARBA" id="ARBA00012239"/>
    </source>
</evidence>
<dbReference type="RefSeq" id="WP_263413300.1">
    <property type="nucleotide sequence ID" value="NZ_BAABBH010000001.1"/>
</dbReference>
<evidence type="ECO:0000256" key="8">
    <source>
        <dbReference type="ARBA" id="ARBA00023014"/>
    </source>
</evidence>
<dbReference type="EMBL" id="JBJYXY010000001">
    <property type="protein sequence ID" value="MFN2975167.1"/>
    <property type="molecule type" value="Genomic_DNA"/>
</dbReference>
<evidence type="ECO:0000256" key="10">
    <source>
        <dbReference type="RuleBase" id="RU004504"/>
    </source>
</evidence>
<proteinExistence type="inferred from homology"/>
<organism evidence="12 13">
    <name type="scientific">Terriglobus aquaticus</name>
    <dbReference type="NCBI Taxonomy" id="940139"/>
    <lineage>
        <taxon>Bacteria</taxon>
        <taxon>Pseudomonadati</taxon>
        <taxon>Acidobacteriota</taxon>
        <taxon>Terriglobia</taxon>
        <taxon>Terriglobales</taxon>
        <taxon>Acidobacteriaceae</taxon>
        <taxon>Terriglobus</taxon>
    </lineage>
</organism>
<dbReference type="PROSITE" id="PS00595">
    <property type="entry name" value="AA_TRANSFER_CLASS_5"/>
    <property type="match status" value="1"/>
</dbReference>
<evidence type="ECO:0000256" key="9">
    <source>
        <dbReference type="ARBA" id="ARBA00050776"/>
    </source>
</evidence>
<accession>A0ABW9KHV9</accession>
<keyword evidence="4" id="KW-0808">Transferase</keyword>
<evidence type="ECO:0000259" key="11">
    <source>
        <dbReference type="Pfam" id="PF00266"/>
    </source>
</evidence>
<dbReference type="Pfam" id="PF00266">
    <property type="entry name" value="Aminotran_5"/>
    <property type="match status" value="1"/>
</dbReference>
<keyword evidence="13" id="KW-1185">Reference proteome</keyword>
<dbReference type="InterPro" id="IPR000192">
    <property type="entry name" value="Aminotrans_V_dom"/>
</dbReference>
<evidence type="ECO:0000256" key="4">
    <source>
        <dbReference type="ARBA" id="ARBA00022679"/>
    </source>
</evidence>
<sequence length="377" mass="40477">MPRIYLDNNATTPVLPEVVVAMQPWWTERFGNASAVHSHGRDAREAVDHAREQVAALIGARANEITFTGSGTEADNQAIFGTLAAGDHLMTSSIEHHAVLHAAHEAERRGAEVTIVDPDRDGVVQVDAIRAALRHNTKLISLMLANNETGVLQPVQELAALARERGILVHTDAVQCGGKLPIRVRDLGCDLLSLSAHKMHAPQGVGALWVRRGLQIRPLLFGGPHERQRRAGTENVPGIVGFGEAASLASAWLTTEGAELEHKRRQFESELLRRVAGATIHGVEVARLPNTTSVRFDGVDAEALVIAMDLRGVSISGGSACTSGAVEPSHVLRAMGLSDAEARSTVRISMSRLTTWDELEAALTALVETVERLRSIG</sequence>
<comment type="caution">
    <text evidence="12">The sequence shown here is derived from an EMBL/GenBank/DDBJ whole genome shotgun (WGS) entry which is preliminary data.</text>
</comment>
<keyword evidence="5" id="KW-0479">Metal-binding</keyword>
<evidence type="ECO:0000256" key="5">
    <source>
        <dbReference type="ARBA" id="ARBA00022723"/>
    </source>
</evidence>
<gene>
    <name evidence="12" type="ORF">ACK2TP_05275</name>
</gene>
<dbReference type="Proteomes" id="UP001634747">
    <property type="component" value="Unassembled WGS sequence"/>
</dbReference>
<evidence type="ECO:0000313" key="12">
    <source>
        <dbReference type="EMBL" id="MFN2975167.1"/>
    </source>
</evidence>
<dbReference type="SUPFAM" id="SSF53383">
    <property type="entry name" value="PLP-dependent transferases"/>
    <property type="match status" value="1"/>
</dbReference>
<dbReference type="PANTHER" id="PTHR11601">
    <property type="entry name" value="CYSTEINE DESULFURYLASE FAMILY MEMBER"/>
    <property type="match status" value="1"/>
</dbReference>
<dbReference type="Gene3D" id="3.40.640.10">
    <property type="entry name" value="Type I PLP-dependent aspartate aminotransferase-like (Major domain)"/>
    <property type="match status" value="1"/>
</dbReference>
<evidence type="ECO:0000256" key="7">
    <source>
        <dbReference type="ARBA" id="ARBA00023004"/>
    </source>
</evidence>
<reference evidence="12 13" key="1">
    <citation type="submission" date="2024-12" db="EMBL/GenBank/DDBJ databases">
        <authorList>
            <person name="Lee Y."/>
        </authorList>
    </citation>
    <scope>NUCLEOTIDE SEQUENCE [LARGE SCALE GENOMIC DNA]</scope>
    <source>
        <strain evidence="12 13">03SUJ4</strain>
    </source>
</reference>
<keyword evidence="7" id="KW-0408">Iron</keyword>
<dbReference type="PANTHER" id="PTHR11601:SF34">
    <property type="entry name" value="CYSTEINE DESULFURASE"/>
    <property type="match status" value="1"/>
</dbReference>
<protein>
    <recommendedName>
        <fullName evidence="3">cysteine desulfurase</fullName>
        <ecNumber evidence="3">2.8.1.7</ecNumber>
    </recommendedName>
</protein>
<evidence type="ECO:0000256" key="6">
    <source>
        <dbReference type="ARBA" id="ARBA00022898"/>
    </source>
</evidence>
<dbReference type="InterPro" id="IPR015421">
    <property type="entry name" value="PyrdxlP-dep_Trfase_major"/>
</dbReference>
<feature type="domain" description="Aminotransferase class V" evidence="11">
    <location>
        <begin position="4"/>
        <end position="361"/>
    </location>
</feature>
<comment type="cofactor">
    <cofactor evidence="1 10">
        <name>pyridoxal 5'-phosphate</name>
        <dbReference type="ChEBI" id="CHEBI:597326"/>
    </cofactor>
</comment>
<dbReference type="EC" id="2.8.1.7" evidence="3"/>
<keyword evidence="6" id="KW-0663">Pyridoxal phosphate</keyword>
<dbReference type="InterPro" id="IPR016454">
    <property type="entry name" value="Cysteine_dSase"/>
</dbReference>
<keyword evidence="8" id="KW-0411">Iron-sulfur</keyword>
<evidence type="ECO:0000256" key="2">
    <source>
        <dbReference type="ARBA" id="ARBA00006490"/>
    </source>
</evidence>
<dbReference type="InterPro" id="IPR015424">
    <property type="entry name" value="PyrdxlP-dep_Trfase"/>
</dbReference>
<dbReference type="PIRSF" id="PIRSF005572">
    <property type="entry name" value="NifS"/>
    <property type="match status" value="1"/>
</dbReference>
<comment type="similarity">
    <text evidence="2">Belongs to the class-V pyridoxal-phosphate-dependent aminotransferase family. NifS/IscS subfamily.</text>
</comment>
<dbReference type="Gene3D" id="1.10.260.50">
    <property type="match status" value="1"/>
</dbReference>
<dbReference type="Gene3D" id="3.90.1150.10">
    <property type="entry name" value="Aspartate Aminotransferase, domain 1"/>
    <property type="match status" value="1"/>
</dbReference>
<evidence type="ECO:0000313" key="13">
    <source>
        <dbReference type="Proteomes" id="UP001634747"/>
    </source>
</evidence>